<dbReference type="Proteomes" id="UP000199354">
    <property type="component" value="Unassembled WGS sequence"/>
</dbReference>
<evidence type="ECO:0000313" key="2">
    <source>
        <dbReference type="EMBL" id="SCY97428.1"/>
    </source>
</evidence>
<sequence length="284" mass="32618">MSYRLNSRIVIKNTLNLVIFSLFIFCSSCSTNEDPIVAGTTSPIEEETPIEDETPIDDETYLIRRIETTTNGVTITKEFNYIGNRLFNCTGASYYYGSGYNDYNVFFTTPTGLQIYTYIYEGDQLIYLQVGNSPNDRKRTYFTHNGDGTVDYIQKKVYYAGVDHSYEVTLGIGKYTFENSNLVKHEFTCDEYNEVSIYTYDTKFKPTKNILEFDKFLDNGVFSTNNIISIYNIKNYTSAGGIQNQTIKTTYYTYTYNTNDFPSSATRTESDNGIDVVSSINYFY</sequence>
<keyword evidence="3" id="KW-1185">Reference proteome</keyword>
<gene>
    <name evidence="2" type="ORF">SAMN02927903_03196</name>
</gene>
<name>A0A1G5KBJ4_9FLAO</name>
<dbReference type="EMBL" id="FMVF01000025">
    <property type="protein sequence ID" value="SCY97428.1"/>
    <property type="molecule type" value="Genomic_DNA"/>
</dbReference>
<evidence type="ECO:0008006" key="4">
    <source>
        <dbReference type="Google" id="ProtNLM"/>
    </source>
</evidence>
<organism evidence="2 3">
    <name type="scientific">Flavobacterium caeni</name>
    <dbReference type="NCBI Taxonomy" id="490189"/>
    <lineage>
        <taxon>Bacteria</taxon>
        <taxon>Pseudomonadati</taxon>
        <taxon>Bacteroidota</taxon>
        <taxon>Flavobacteriia</taxon>
        <taxon>Flavobacteriales</taxon>
        <taxon>Flavobacteriaceae</taxon>
        <taxon>Flavobacterium</taxon>
    </lineage>
</organism>
<evidence type="ECO:0000313" key="3">
    <source>
        <dbReference type="Proteomes" id="UP000199354"/>
    </source>
</evidence>
<dbReference type="AlphaFoldDB" id="A0A1G5KBJ4"/>
<reference evidence="2 3" key="1">
    <citation type="submission" date="2016-10" db="EMBL/GenBank/DDBJ databases">
        <authorList>
            <person name="de Groot N.N."/>
        </authorList>
    </citation>
    <scope>NUCLEOTIDE SEQUENCE [LARGE SCALE GENOMIC DNA]</scope>
    <source>
        <strain evidence="2 3">CGMCC 1.7031</strain>
    </source>
</reference>
<keyword evidence="1" id="KW-0732">Signal</keyword>
<feature type="chain" id="PRO_5011643094" description="YD repeat-containing protein" evidence="1">
    <location>
        <begin position="33"/>
        <end position="284"/>
    </location>
</feature>
<accession>A0A1G5KBJ4</accession>
<evidence type="ECO:0000256" key="1">
    <source>
        <dbReference type="SAM" id="SignalP"/>
    </source>
</evidence>
<feature type="signal peptide" evidence="1">
    <location>
        <begin position="1"/>
        <end position="32"/>
    </location>
</feature>
<proteinExistence type="predicted"/>
<protein>
    <recommendedName>
        <fullName evidence="4">YD repeat-containing protein</fullName>
    </recommendedName>
</protein>